<dbReference type="AlphaFoldDB" id="A0A8B6X875"/>
<evidence type="ECO:0000256" key="2">
    <source>
        <dbReference type="ARBA" id="ARBA00011915"/>
    </source>
</evidence>
<reference evidence="6" key="3">
    <citation type="submission" date="2025-08" db="UniProtKB">
        <authorList>
            <consortium name="RefSeq"/>
        </authorList>
    </citation>
    <scope>IDENTIFICATION</scope>
</reference>
<dbReference type="GO" id="GO:0005829">
    <property type="term" value="C:cytosol"/>
    <property type="evidence" value="ECO:0007669"/>
    <property type="project" value="TreeGrafter"/>
</dbReference>
<dbReference type="Pfam" id="PF16113">
    <property type="entry name" value="ECH_2"/>
    <property type="match status" value="1"/>
</dbReference>
<evidence type="ECO:0000313" key="5">
    <source>
        <dbReference type="Proteomes" id="UP000675920"/>
    </source>
</evidence>
<dbReference type="OrthoDB" id="9790967at2"/>
<reference evidence="6" key="1">
    <citation type="journal article" date="2001" name="Acc. Chem. Res.">
        <title>The crotonase superfamily: divergently related enzymes that catalyze different reactions involving acyl coenzyme a thioesters.</title>
        <authorList>
            <person name="Holden H.M."/>
            <person name="Benning M.M."/>
            <person name="Haller T."/>
            <person name="Gerlt J.A."/>
        </authorList>
    </citation>
    <scope>NUCLEOTIDE SEQUENCE</scope>
</reference>
<reference evidence="6" key="2">
    <citation type="journal article" date="2008" name="Cell. Mol. Life Sci.">
        <title>Mechanisms and structures of crotonase superfamily enzymes--how nature controls enolate and oxyanion reactivity.</title>
        <authorList>
            <person name="Hamed R.B."/>
            <person name="Batchelar E.T."/>
            <person name="Clifton I.J."/>
            <person name="Schofield C.J."/>
        </authorList>
    </citation>
    <scope>NUCLEOTIDE SEQUENCE</scope>
</reference>
<keyword evidence="5" id="KW-1185">Reference proteome</keyword>
<proteinExistence type="predicted"/>
<dbReference type="GO" id="GO:0003860">
    <property type="term" value="F:3-hydroxyisobutyryl-CoA hydrolase activity"/>
    <property type="evidence" value="ECO:0007669"/>
    <property type="project" value="UniProtKB-EC"/>
</dbReference>
<dbReference type="InterPro" id="IPR032259">
    <property type="entry name" value="HIBYL-CoA-H"/>
</dbReference>
<dbReference type="RefSeq" id="WP_034412199.1">
    <property type="nucleotide sequence ID" value="NZ_KI519499.1"/>
</dbReference>
<evidence type="ECO:0000256" key="3">
    <source>
        <dbReference type="ARBA" id="ARBA00022801"/>
    </source>
</evidence>
<dbReference type="InterPro" id="IPR045004">
    <property type="entry name" value="ECH_dom"/>
</dbReference>
<name>A0A8B6X875_9BURK</name>
<sequence length="384" mass="40786">MTDPIRAERHGPLGILVLDRPAALNSLTLDMVRALHRQLDIWSHDDNVQAVLLRGEGGKAFCAGGDVRAVRDWTLAGGDAAHTFFVEEYALDLAIHRYAKPVICWMDGITMGGGMGLAQGAGLRIATPSTRVAMPETAIGYFPDVGGSWFLSRLPGALGVWLAMTGQTLAGADAVVAGLADCLATDTDLPALVALLAARPWGREPAVTLLGEIAARLGPTAASFDQDAPASARTGVAHASDVTDADAARAAMAPAERSGGASVTLPGQLALIDRHFGQPDVASILASLAADRGDWARDTLAVLRSRSPFAVRIAFELIRRGRRLPLEACFAMELALDDAWLPRGDFCEGVRALLVDKDRNPRWRHSRIEEVSEDEVQAMFAGTA</sequence>
<dbReference type="NCBIfam" id="NF004127">
    <property type="entry name" value="PRK05617.1"/>
    <property type="match status" value="1"/>
</dbReference>
<dbReference type="SUPFAM" id="SSF52096">
    <property type="entry name" value="ClpP/crotonase"/>
    <property type="match status" value="1"/>
</dbReference>
<feature type="domain" description="Enoyl-CoA hydratase/isomerase" evidence="4">
    <location>
        <begin position="14"/>
        <end position="380"/>
    </location>
</feature>
<keyword evidence="3" id="KW-0378">Hydrolase</keyword>
<evidence type="ECO:0000259" key="4">
    <source>
        <dbReference type="Pfam" id="PF16113"/>
    </source>
</evidence>
<dbReference type="PANTHER" id="PTHR43176">
    <property type="entry name" value="3-HYDROXYISOBUTYRYL-COA HYDROLASE-RELATED"/>
    <property type="match status" value="1"/>
</dbReference>
<dbReference type="CDD" id="cd06558">
    <property type="entry name" value="crotonase-like"/>
    <property type="match status" value="1"/>
</dbReference>
<dbReference type="InterPro" id="IPR029045">
    <property type="entry name" value="ClpP/crotonase-like_dom_sf"/>
</dbReference>
<comment type="catalytic activity">
    <reaction evidence="1">
        <text>3-hydroxy-2-methylpropanoyl-CoA + H2O = 3-hydroxy-2-methylpropanoate + CoA + H(+)</text>
        <dbReference type="Rhea" id="RHEA:20888"/>
        <dbReference type="ChEBI" id="CHEBI:11805"/>
        <dbReference type="ChEBI" id="CHEBI:15377"/>
        <dbReference type="ChEBI" id="CHEBI:15378"/>
        <dbReference type="ChEBI" id="CHEBI:57287"/>
        <dbReference type="ChEBI" id="CHEBI:57340"/>
        <dbReference type="EC" id="3.1.2.4"/>
    </reaction>
</comment>
<protein>
    <recommendedName>
        <fullName evidence="2">3-hydroxyisobutyryl-CoA hydrolase</fullName>
        <ecNumber evidence="2">3.1.2.4</ecNumber>
    </recommendedName>
</protein>
<organism evidence="5 6">
    <name type="scientific">Derxia gummosa DSM 723</name>
    <dbReference type="NCBI Taxonomy" id="1121388"/>
    <lineage>
        <taxon>Bacteria</taxon>
        <taxon>Pseudomonadati</taxon>
        <taxon>Pseudomonadota</taxon>
        <taxon>Betaproteobacteria</taxon>
        <taxon>Burkholderiales</taxon>
        <taxon>Alcaligenaceae</taxon>
        <taxon>Derxia</taxon>
    </lineage>
</organism>
<dbReference type="PANTHER" id="PTHR43176:SF3">
    <property type="entry name" value="3-HYDROXYISOBUTYRYL-COA HYDROLASE, MITOCHONDRIAL"/>
    <property type="match status" value="1"/>
</dbReference>
<evidence type="ECO:0000313" key="6">
    <source>
        <dbReference type="RefSeq" id="WP_034412199.1"/>
    </source>
</evidence>
<dbReference type="GO" id="GO:0006574">
    <property type="term" value="P:L-valine catabolic process"/>
    <property type="evidence" value="ECO:0007669"/>
    <property type="project" value="TreeGrafter"/>
</dbReference>
<accession>A0A8B6X875</accession>
<dbReference type="Gene3D" id="3.90.226.10">
    <property type="entry name" value="2-enoyl-CoA Hydratase, Chain A, domain 1"/>
    <property type="match status" value="1"/>
</dbReference>
<evidence type="ECO:0000256" key="1">
    <source>
        <dbReference type="ARBA" id="ARBA00001709"/>
    </source>
</evidence>
<dbReference type="Proteomes" id="UP000675920">
    <property type="component" value="Unplaced"/>
</dbReference>
<dbReference type="EC" id="3.1.2.4" evidence="2"/>